<proteinExistence type="predicted"/>
<sequence length="126" mass="14263">MAFAAPYESEKEYDRGIEFKVIFEDNPVFFLQIKGPRGLTVNSTREKADDQMRKRMRDLGPTVLSIRSMVSAHSARVFRSTTTINKPASSPSACFLTAGERPMAPRRVDETAIFWKMKEASDSKIL</sequence>
<keyword evidence="2" id="KW-1185">Reference proteome</keyword>
<dbReference type="STRING" id="1076256.A0A2H3AYR0"/>
<dbReference type="Proteomes" id="UP000218334">
    <property type="component" value="Unassembled WGS sequence"/>
</dbReference>
<name>A0A2H3AYR0_9AGAR</name>
<organism evidence="1 2">
    <name type="scientific">Armillaria solidipes</name>
    <dbReference type="NCBI Taxonomy" id="1076256"/>
    <lineage>
        <taxon>Eukaryota</taxon>
        <taxon>Fungi</taxon>
        <taxon>Dikarya</taxon>
        <taxon>Basidiomycota</taxon>
        <taxon>Agaricomycotina</taxon>
        <taxon>Agaricomycetes</taxon>
        <taxon>Agaricomycetidae</taxon>
        <taxon>Agaricales</taxon>
        <taxon>Marasmiineae</taxon>
        <taxon>Physalacriaceae</taxon>
        <taxon>Armillaria</taxon>
    </lineage>
</organism>
<dbReference type="AlphaFoldDB" id="A0A2H3AYR0"/>
<evidence type="ECO:0000313" key="2">
    <source>
        <dbReference type="Proteomes" id="UP000218334"/>
    </source>
</evidence>
<reference evidence="2" key="1">
    <citation type="journal article" date="2017" name="Nat. Ecol. Evol.">
        <title>Genome expansion and lineage-specific genetic innovations in the forest pathogenic fungi Armillaria.</title>
        <authorList>
            <person name="Sipos G."/>
            <person name="Prasanna A.N."/>
            <person name="Walter M.C."/>
            <person name="O'Connor E."/>
            <person name="Balint B."/>
            <person name="Krizsan K."/>
            <person name="Kiss B."/>
            <person name="Hess J."/>
            <person name="Varga T."/>
            <person name="Slot J."/>
            <person name="Riley R."/>
            <person name="Boka B."/>
            <person name="Rigling D."/>
            <person name="Barry K."/>
            <person name="Lee J."/>
            <person name="Mihaltcheva S."/>
            <person name="LaButti K."/>
            <person name="Lipzen A."/>
            <person name="Waldron R."/>
            <person name="Moloney N.M."/>
            <person name="Sperisen C."/>
            <person name="Kredics L."/>
            <person name="Vagvoelgyi C."/>
            <person name="Patrignani A."/>
            <person name="Fitzpatrick D."/>
            <person name="Nagy I."/>
            <person name="Doyle S."/>
            <person name="Anderson J.B."/>
            <person name="Grigoriev I.V."/>
            <person name="Gueldener U."/>
            <person name="Muensterkoetter M."/>
            <person name="Nagy L.G."/>
        </authorList>
    </citation>
    <scope>NUCLEOTIDE SEQUENCE [LARGE SCALE GENOMIC DNA]</scope>
    <source>
        <strain evidence="2">28-4</strain>
    </source>
</reference>
<evidence type="ECO:0000313" key="1">
    <source>
        <dbReference type="EMBL" id="PBK61834.1"/>
    </source>
</evidence>
<accession>A0A2H3AYR0</accession>
<protein>
    <submittedName>
        <fullName evidence="1">Uncharacterized protein</fullName>
    </submittedName>
</protein>
<gene>
    <name evidence="1" type="ORF">ARMSODRAFT_622079</name>
</gene>
<dbReference type="EMBL" id="KZ293472">
    <property type="protein sequence ID" value="PBK61834.1"/>
    <property type="molecule type" value="Genomic_DNA"/>
</dbReference>